<dbReference type="InterPro" id="IPR013785">
    <property type="entry name" value="Aldolase_TIM"/>
</dbReference>
<dbReference type="Gene3D" id="3.20.20.70">
    <property type="entry name" value="Aldolase class I"/>
    <property type="match status" value="1"/>
</dbReference>
<gene>
    <name evidence="2" type="ORF">B2G88_02230</name>
</gene>
<dbReference type="SUPFAM" id="SSF51395">
    <property type="entry name" value="FMN-linked oxidoreductases"/>
    <property type="match status" value="1"/>
</dbReference>
<sequence>MFQPPLALASLSGEADADWARAGADYAGAAVLGGIALEAESRAAARELVARDRTEFLPDDPLAFIDEQLAALADAPIQPGFNVRSATAEPIGDAARVCRDRNAFLEINAHCRQEELCAVGCGETLLRDGDRLCEYVEAAAKTGVTTGVKVRAEVPGVDLPELARRFENAGATFVHVDAMDSESVIDDISEATDLFVIANNGVRDDKTVREYVEYGADAVSVGRPSDNPVVLERVSDAVDRRLGAEASP</sequence>
<dbReference type="AlphaFoldDB" id="A0A202EBQ5"/>
<dbReference type="PANTHER" id="PTHR11082">
    <property type="entry name" value="TRNA-DIHYDROURIDINE SYNTHASE"/>
    <property type="match status" value="1"/>
</dbReference>
<reference evidence="2 3" key="1">
    <citation type="submission" date="2017-02" db="EMBL/GenBank/DDBJ databases">
        <title>Natronthermophilus aegyptiacus gen. nov.,sp. nov., an aerobic, extremely halophilic alkalithermophilic archaeon isolated from the athalassohaline Wadi An Natrun, Egypt.</title>
        <authorList>
            <person name="Zhao B."/>
        </authorList>
    </citation>
    <scope>NUCLEOTIDE SEQUENCE [LARGE SCALE GENOMIC DNA]</scope>
    <source>
        <strain evidence="2 3">CGMCC 1.3597</strain>
    </source>
</reference>
<dbReference type="InterPro" id="IPR035587">
    <property type="entry name" value="DUS-like_FMN-bd"/>
</dbReference>
<name>A0A202EBQ5_9EURY</name>
<dbReference type="Pfam" id="PF01207">
    <property type="entry name" value="Dus"/>
    <property type="match status" value="1"/>
</dbReference>
<dbReference type="Proteomes" id="UP000196084">
    <property type="component" value="Unassembled WGS sequence"/>
</dbReference>
<protein>
    <submittedName>
        <fullName evidence="2">Dihydropyrimidine dehydrogenase</fullName>
    </submittedName>
</protein>
<organism evidence="2 3">
    <name type="scientific">Natronolimnobius baerhuensis</name>
    <dbReference type="NCBI Taxonomy" id="253108"/>
    <lineage>
        <taxon>Archaea</taxon>
        <taxon>Methanobacteriati</taxon>
        <taxon>Methanobacteriota</taxon>
        <taxon>Stenosarchaea group</taxon>
        <taxon>Halobacteria</taxon>
        <taxon>Halobacteriales</taxon>
        <taxon>Natrialbaceae</taxon>
        <taxon>Natronolimnobius</taxon>
    </lineage>
</organism>
<accession>A0A202EBQ5</accession>
<dbReference type="EMBL" id="MWPH01000001">
    <property type="protein sequence ID" value="OVE85662.1"/>
    <property type="molecule type" value="Genomic_DNA"/>
</dbReference>
<dbReference type="PANTHER" id="PTHR11082:SF36">
    <property type="entry name" value="DUS-LIKE FMN-BINDING DOMAIN-CONTAINING PROTEIN"/>
    <property type="match status" value="1"/>
</dbReference>
<feature type="domain" description="DUS-like FMN-binding" evidence="1">
    <location>
        <begin position="89"/>
        <end position="240"/>
    </location>
</feature>
<dbReference type="OrthoDB" id="145053at2157"/>
<keyword evidence="3" id="KW-1185">Reference proteome</keyword>
<proteinExistence type="predicted"/>
<dbReference type="RefSeq" id="WP_087713854.1">
    <property type="nucleotide sequence ID" value="NZ_MWPH01000001.1"/>
</dbReference>
<evidence type="ECO:0000313" key="2">
    <source>
        <dbReference type="EMBL" id="OVE85662.1"/>
    </source>
</evidence>
<evidence type="ECO:0000313" key="3">
    <source>
        <dbReference type="Proteomes" id="UP000196084"/>
    </source>
</evidence>
<evidence type="ECO:0000259" key="1">
    <source>
        <dbReference type="Pfam" id="PF01207"/>
    </source>
</evidence>
<comment type="caution">
    <text evidence="2">The sequence shown here is derived from an EMBL/GenBank/DDBJ whole genome shotgun (WGS) entry which is preliminary data.</text>
</comment>